<evidence type="ECO:0000256" key="10">
    <source>
        <dbReference type="ARBA" id="ARBA00023004"/>
    </source>
</evidence>
<keyword evidence="17" id="KW-1185">Reference proteome</keyword>
<dbReference type="CDD" id="cd00056">
    <property type="entry name" value="ENDO3c"/>
    <property type="match status" value="1"/>
</dbReference>
<evidence type="ECO:0000256" key="9">
    <source>
        <dbReference type="ARBA" id="ARBA00022801"/>
    </source>
</evidence>
<evidence type="ECO:0000256" key="14">
    <source>
        <dbReference type="RuleBase" id="RU365096"/>
    </source>
</evidence>
<dbReference type="Pfam" id="PF00730">
    <property type="entry name" value="HhH-GPD"/>
    <property type="match status" value="1"/>
</dbReference>
<dbReference type="SUPFAM" id="SSF48150">
    <property type="entry name" value="DNA-glycosylase"/>
    <property type="match status" value="1"/>
</dbReference>
<dbReference type="Gene3D" id="3.90.79.10">
    <property type="entry name" value="Nucleoside Triphosphate Pyrophosphohydrolase"/>
    <property type="match status" value="1"/>
</dbReference>
<evidence type="ECO:0000256" key="13">
    <source>
        <dbReference type="ARBA" id="ARBA00023295"/>
    </source>
</evidence>
<dbReference type="GO" id="GO:0051539">
    <property type="term" value="F:4 iron, 4 sulfur cluster binding"/>
    <property type="evidence" value="ECO:0007669"/>
    <property type="project" value="UniProtKB-UniRule"/>
</dbReference>
<keyword evidence="9" id="KW-0378">Hydrolase</keyword>
<dbReference type="InterPro" id="IPR044298">
    <property type="entry name" value="MIG/MutY"/>
</dbReference>
<dbReference type="GO" id="GO:0006298">
    <property type="term" value="P:mismatch repair"/>
    <property type="evidence" value="ECO:0007669"/>
    <property type="project" value="TreeGrafter"/>
</dbReference>
<dbReference type="AlphaFoldDB" id="A0A095UXB6"/>
<evidence type="ECO:0000256" key="4">
    <source>
        <dbReference type="ARBA" id="ARBA00012045"/>
    </source>
</evidence>
<comment type="similarity">
    <text evidence="3 14">Belongs to the Nth/MutY family.</text>
</comment>
<dbReference type="InterPro" id="IPR005760">
    <property type="entry name" value="A/G_AdeGlyc_MutY"/>
</dbReference>
<dbReference type="RefSeq" id="WP_035127847.1">
    <property type="nucleotide sequence ID" value="NZ_JRHH01000005.1"/>
</dbReference>
<dbReference type="InterPro" id="IPR023170">
    <property type="entry name" value="HhH_base_excis_C"/>
</dbReference>
<keyword evidence="6" id="KW-0004">4Fe-4S</keyword>
<dbReference type="STRING" id="1453498.LG45_13320"/>
<evidence type="ECO:0000256" key="1">
    <source>
        <dbReference type="ARBA" id="ARBA00000843"/>
    </source>
</evidence>
<gene>
    <name evidence="16" type="ORF">LG45_13320</name>
</gene>
<dbReference type="InterPro" id="IPR000445">
    <property type="entry name" value="HhH_motif"/>
</dbReference>
<accession>A0A095UXB6</accession>
<evidence type="ECO:0000256" key="11">
    <source>
        <dbReference type="ARBA" id="ARBA00023014"/>
    </source>
</evidence>
<keyword evidence="10 14" id="KW-0408">Iron</keyword>
<dbReference type="NCBIfam" id="TIGR01084">
    <property type="entry name" value="mutY"/>
    <property type="match status" value="1"/>
</dbReference>
<dbReference type="InterPro" id="IPR015797">
    <property type="entry name" value="NUDIX_hydrolase-like_dom_sf"/>
</dbReference>
<keyword evidence="7" id="KW-0479">Metal-binding</keyword>
<dbReference type="GO" id="GO:0032357">
    <property type="term" value="F:oxidized purine DNA binding"/>
    <property type="evidence" value="ECO:0007669"/>
    <property type="project" value="TreeGrafter"/>
</dbReference>
<keyword evidence="12" id="KW-0234">DNA repair</keyword>
<dbReference type="SUPFAM" id="SSF55811">
    <property type="entry name" value="Nudix"/>
    <property type="match status" value="1"/>
</dbReference>
<dbReference type="CDD" id="cd03431">
    <property type="entry name" value="NUDIX_DNA_Glycosylase_C-MutY"/>
    <property type="match status" value="1"/>
</dbReference>
<name>A0A095UXB6_9FLAO</name>
<dbReference type="Gene3D" id="1.10.340.30">
    <property type="entry name" value="Hypothetical protein, domain 2"/>
    <property type="match status" value="1"/>
</dbReference>
<evidence type="ECO:0000313" key="16">
    <source>
        <dbReference type="EMBL" id="KGD67200.1"/>
    </source>
</evidence>
<dbReference type="GO" id="GO:0034039">
    <property type="term" value="F:8-oxo-7,8-dihydroguanine DNA N-glycosylase activity"/>
    <property type="evidence" value="ECO:0007669"/>
    <property type="project" value="TreeGrafter"/>
</dbReference>
<evidence type="ECO:0000256" key="12">
    <source>
        <dbReference type="ARBA" id="ARBA00023204"/>
    </source>
</evidence>
<dbReference type="GO" id="GO:0000701">
    <property type="term" value="F:purine-specific mismatch base pair DNA N-glycosylase activity"/>
    <property type="evidence" value="ECO:0007669"/>
    <property type="project" value="UniProtKB-EC"/>
</dbReference>
<dbReference type="PANTHER" id="PTHR42944">
    <property type="entry name" value="ADENINE DNA GLYCOSYLASE"/>
    <property type="match status" value="1"/>
</dbReference>
<dbReference type="Pfam" id="PF14815">
    <property type="entry name" value="NUDIX_4"/>
    <property type="match status" value="1"/>
</dbReference>
<keyword evidence="13 14" id="KW-0326">Glycosidase</keyword>
<dbReference type="InterPro" id="IPR003265">
    <property type="entry name" value="HhH-GPD_domain"/>
</dbReference>
<comment type="catalytic activity">
    <reaction evidence="1 14">
        <text>Hydrolyzes free adenine bases from 7,8-dihydro-8-oxoguanine:adenine mismatched double-stranded DNA, leaving an apurinic site.</text>
        <dbReference type="EC" id="3.2.2.31"/>
    </reaction>
</comment>
<dbReference type="Pfam" id="PF00633">
    <property type="entry name" value="HHH"/>
    <property type="match status" value="1"/>
</dbReference>
<dbReference type="OrthoDB" id="9802365at2"/>
<keyword evidence="8 14" id="KW-0227">DNA damage</keyword>
<evidence type="ECO:0000256" key="7">
    <source>
        <dbReference type="ARBA" id="ARBA00022723"/>
    </source>
</evidence>
<dbReference type="EMBL" id="JRHH01000005">
    <property type="protein sequence ID" value="KGD67200.1"/>
    <property type="molecule type" value="Genomic_DNA"/>
</dbReference>
<evidence type="ECO:0000256" key="8">
    <source>
        <dbReference type="ARBA" id="ARBA00022763"/>
    </source>
</evidence>
<dbReference type="Gene3D" id="1.10.1670.10">
    <property type="entry name" value="Helix-hairpin-Helix base-excision DNA repair enzymes (C-terminal)"/>
    <property type="match status" value="1"/>
</dbReference>
<dbReference type="FunFam" id="1.10.340.30:FF:000002">
    <property type="entry name" value="Adenine DNA glycosylase"/>
    <property type="match status" value="1"/>
</dbReference>
<proteinExistence type="inferred from homology"/>
<evidence type="ECO:0000256" key="6">
    <source>
        <dbReference type="ARBA" id="ARBA00022485"/>
    </source>
</evidence>
<evidence type="ECO:0000256" key="5">
    <source>
        <dbReference type="ARBA" id="ARBA00022023"/>
    </source>
</evidence>
<evidence type="ECO:0000313" key="17">
    <source>
        <dbReference type="Proteomes" id="UP000029554"/>
    </source>
</evidence>
<comment type="function">
    <text evidence="2">Adenine glycosylase active on G-A mispairs. MutY also corrects error-prone DNA synthesis past GO lesions which are due to the oxidatively damaged form of guanine: 7,8-dihydro-8-oxoguanine (8-oxo-dGTP).</text>
</comment>
<dbReference type="InterPro" id="IPR029119">
    <property type="entry name" value="MutY_C"/>
</dbReference>
<evidence type="ECO:0000256" key="2">
    <source>
        <dbReference type="ARBA" id="ARBA00002933"/>
    </source>
</evidence>
<dbReference type="Proteomes" id="UP000029554">
    <property type="component" value="Unassembled WGS sequence"/>
</dbReference>
<dbReference type="PANTHER" id="PTHR42944:SF1">
    <property type="entry name" value="ADENINE DNA GLYCOSYLASE"/>
    <property type="match status" value="1"/>
</dbReference>
<sequence>MDFSNSLLHWYLQNKRDLPWRNTTNPYPIWLSEIMLQQTRVAQGMPYFHAFMEAFPTVFDLAKADEEQVLKLWQGLGYYSRARNMHKTAQIIAFELGGNFPNNYSDLLKLKGVGEYTAAAIASFAFNEVVPVVDGNVFRVLSRYFNVETDIASATAKKEFSTLAKELIPKNNPALFNQAIMEFGALQCVPKNPNCEICIFNSSCAALQKKKVNELPVKLKKTKVTNRFFNYLIFLDNYNNTIIKKRIEKGIWHNLYEFPVIESDEELDFDLIVSKIEEKYSNLSIESVSKYNEVQIIHKLSHQKLHINFYKVDVILEITGETQLDALKNYPFPVVIYNFIEKYSI</sequence>
<evidence type="ECO:0000259" key="15">
    <source>
        <dbReference type="SMART" id="SM00478"/>
    </source>
</evidence>
<comment type="caution">
    <text evidence="16">The sequence shown here is derived from an EMBL/GenBank/DDBJ whole genome shotgun (WGS) entry which is preliminary data.</text>
</comment>
<keyword evidence="11" id="KW-0411">Iron-sulfur</keyword>
<dbReference type="GO" id="GO:0046872">
    <property type="term" value="F:metal ion binding"/>
    <property type="evidence" value="ECO:0007669"/>
    <property type="project" value="UniProtKB-UniRule"/>
</dbReference>
<evidence type="ECO:0000256" key="3">
    <source>
        <dbReference type="ARBA" id="ARBA00008343"/>
    </source>
</evidence>
<reference evidence="16 17" key="1">
    <citation type="submission" date="2014-09" db="EMBL/GenBank/DDBJ databases">
        <title>Whole Genome Shotgun of Flavobacterium aquatile LMG 4008.</title>
        <authorList>
            <person name="Gale A.N."/>
            <person name="Pipes S.E."/>
            <person name="Newman J.D."/>
        </authorList>
    </citation>
    <scope>NUCLEOTIDE SEQUENCE [LARGE SCALE GENOMIC DNA]</scope>
    <source>
        <strain evidence="16 17">LMG 4008</strain>
    </source>
</reference>
<feature type="domain" description="HhH-GPD" evidence="15">
    <location>
        <begin position="35"/>
        <end position="186"/>
    </location>
</feature>
<dbReference type="GO" id="GO:0006284">
    <property type="term" value="P:base-excision repair"/>
    <property type="evidence" value="ECO:0007669"/>
    <property type="project" value="UniProtKB-UniRule"/>
</dbReference>
<dbReference type="eggNOG" id="COG1194">
    <property type="taxonomic scope" value="Bacteria"/>
</dbReference>
<protein>
    <recommendedName>
        <fullName evidence="5 14">Adenine DNA glycosylase</fullName>
        <ecNumber evidence="4 14">3.2.2.31</ecNumber>
    </recommendedName>
</protein>
<dbReference type="SMART" id="SM00478">
    <property type="entry name" value="ENDO3c"/>
    <property type="match status" value="1"/>
</dbReference>
<comment type="cofactor">
    <cofactor evidence="14">
        <name>[4Fe-4S] cluster</name>
        <dbReference type="ChEBI" id="CHEBI:49883"/>
    </cofactor>
    <text evidence="14">Binds 1 [4Fe-4S] cluster.</text>
</comment>
<dbReference type="GO" id="GO:0035485">
    <property type="term" value="F:adenine/guanine mispair binding"/>
    <property type="evidence" value="ECO:0007669"/>
    <property type="project" value="TreeGrafter"/>
</dbReference>
<dbReference type="InterPro" id="IPR011257">
    <property type="entry name" value="DNA_glycosylase"/>
</dbReference>
<dbReference type="EC" id="3.2.2.31" evidence="4 14"/>
<organism evidence="16 17">
    <name type="scientific">Flavobacterium aquatile LMG 4008 = ATCC 11947</name>
    <dbReference type="NCBI Taxonomy" id="1453498"/>
    <lineage>
        <taxon>Bacteria</taxon>
        <taxon>Pseudomonadati</taxon>
        <taxon>Bacteroidota</taxon>
        <taxon>Flavobacteriia</taxon>
        <taxon>Flavobacteriales</taxon>
        <taxon>Flavobacteriaceae</taxon>
        <taxon>Flavobacterium</taxon>
    </lineage>
</organism>